<feature type="active site" description="Tele-phosphohistidine intermediate" evidence="1">
    <location>
        <position position="198"/>
    </location>
</feature>
<dbReference type="CDD" id="cd09279">
    <property type="entry name" value="RNase_HI_like"/>
    <property type="match status" value="1"/>
</dbReference>
<dbReference type="GO" id="GO:0004523">
    <property type="term" value="F:RNA-DNA hybrid ribonuclease activity"/>
    <property type="evidence" value="ECO:0007669"/>
    <property type="project" value="InterPro"/>
</dbReference>
<evidence type="ECO:0000313" key="5">
    <source>
        <dbReference type="EMBL" id="KIZ18601.1"/>
    </source>
</evidence>
<dbReference type="InterPro" id="IPR013078">
    <property type="entry name" value="His_Pase_superF_clade-1"/>
</dbReference>
<dbReference type="PANTHER" id="PTHR48100">
    <property type="entry name" value="BROAD-SPECIFICITY PHOSPHATASE YOR283W-RELATED"/>
    <property type="match status" value="1"/>
</dbReference>
<dbReference type="Gene3D" id="3.30.420.10">
    <property type="entry name" value="Ribonuclease H-like superfamily/Ribonuclease H"/>
    <property type="match status" value="1"/>
</dbReference>
<dbReference type="GO" id="GO:0003676">
    <property type="term" value="F:nucleic acid binding"/>
    <property type="evidence" value="ECO:0007669"/>
    <property type="project" value="InterPro"/>
</dbReference>
<dbReference type="AlphaFoldDB" id="A0A0D7CRA9"/>
<evidence type="ECO:0000256" key="2">
    <source>
        <dbReference type="PIRSR" id="PIRSR613078-1"/>
    </source>
</evidence>
<dbReference type="RefSeq" id="WP_044363976.1">
    <property type="nucleotide sequence ID" value="NZ_JRKI01000009.1"/>
</dbReference>
<accession>A0A0D7CRA9</accession>
<dbReference type="PANTHER" id="PTHR48100:SF62">
    <property type="entry name" value="GLUCOSYL-3-PHOSPHOGLYCERATE PHOSPHATASE"/>
    <property type="match status" value="1"/>
</dbReference>
<dbReference type="InterPro" id="IPR002156">
    <property type="entry name" value="RNaseH_domain"/>
</dbReference>
<evidence type="ECO:0000256" key="3">
    <source>
        <dbReference type="PIRSR" id="PIRSR613078-2"/>
    </source>
</evidence>
<dbReference type="Pfam" id="PF00300">
    <property type="entry name" value="His_Phos_1"/>
    <property type="match status" value="1"/>
</dbReference>
<proteinExistence type="predicted"/>
<evidence type="ECO:0000259" key="4">
    <source>
        <dbReference type="PROSITE" id="PS50879"/>
    </source>
</evidence>
<comment type="caution">
    <text evidence="5">The sequence shown here is derived from an EMBL/GenBank/DDBJ whole genome shotgun (WGS) entry which is preliminary data.</text>
</comment>
<organism evidence="5 6">
    <name type="scientific">Streptomyces natalensis ATCC 27448</name>
    <dbReference type="NCBI Taxonomy" id="1240678"/>
    <lineage>
        <taxon>Bacteria</taxon>
        <taxon>Bacillati</taxon>
        <taxon>Actinomycetota</taxon>
        <taxon>Actinomycetes</taxon>
        <taxon>Kitasatosporales</taxon>
        <taxon>Streptomycetaceae</taxon>
        <taxon>Streptomyces</taxon>
    </lineage>
</organism>
<dbReference type="Gene3D" id="3.40.50.1240">
    <property type="entry name" value="Phosphoglycerate mutase-like"/>
    <property type="match status" value="1"/>
</dbReference>
<dbReference type="InterPro" id="IPR014636">
    <property type="entry name" value="RNaseH/PGlycerate_mutase"/>
</dbReference>
<dbReference type="PATRIC" id="fig|1240678.4.peg.1754"/>
<dbReference type="EMBL" id="JRKI01000009">
    <property type="protein sequence ID" value="KIZ18601.1"/>
    <property type="molecule type" value="Genomic_DNA"/>
</dbReference>
<dbReference type="SMART" id="SM00855">
    <property type="entry name" value="PGAM"/>
    <property type="match status" value="1"/>
</dbReference>
<dbReference type="InterPro" id="IPR036397">
    <property type="entry name" value="RNaseH_sf"/>
</dbReference>
<dbReference type="CDD" id="cd07067">
    <property type="entry name" value="HP_PGM_like"/>
    <property type="match status" value="1"/>
</dbReference>
<feature type="domain" description="RNase H type-1" evidence="4">
    <location>
        <begin position="1"/>
        <end position="140"/>
    </location>
</feature>
<sequence>MARTFLVEADGGSRGNPGPAGYGAVVLDPASGEALAEAAEYIGTATNNVAEYKGLLAGLRAAKALDPEATVRVRMDSKLVVEQMSGRWKIKHPDMKPLAAEAAAVFPPGQVSYEWIPREKNKHADRLANEAMDAGKQGRQWEPGASTAALDAGAGAPARSAAARAADEAAEAAEAAPVTRGWGAPDLGAPATFVLLRHGETALTPQKRFSGSGGSDPELSAAGRRQAEATAAALAARGTIQAVVSSPLRRCRETAGAVAARLGLEVRIEEGLRETDFGAWEGLTFAEVRERFPDDLDAWLASAKAAPTGGGESFATVARRIAVTRDKLIARHTGRTVLLVTHVTPIKTLVRLALGAPPESLFRMELSAASLSAVAYYADGNASVRLLNETAHLR</sequence>
<dbReference type="InterPro" id="IPR050275">
    <property type="entry name" value="PGM_Phosphatase"/>
</dbReference>
<dbReference type="GO" id="GO:0005737">
    <property type="term" value="C:cytoplasm"/>
    <property type="evidence" value="ECO:0007669"/>
    <property type="project" value="TreeGrafter"/>
</dbReference>
<name>A0A0D7CRA9_9ACTN</name>
<dbReference type="PIRSF" id="PIRSF036922">
    <property type="entry name" value="RNaseH_PGAM"/>
    <property type="match status" value="1"/>
</dbReference>
<feature type="active site" description="Proton donor/acceptor; for phosphatase activity" evidence="1">
    <location>
        <position position="274"/>
    </location>
</feature>
<dbReference type="PROSITE" id="PS50879">
    <property type="entry name" value="RNASE_H_1"/>
    <property type="match status" value="1"/>
</dbReference>
<dbReference type="SUPFAM" id="SSF53254">
    <property type="entry name" value="Phosphoglycerate mutase-like"/>
    <property type="match status" value="1"/>
</dbReference>
<dbReference type="NCBIfam" id="NF005567">
    <property type="entry name" value="PRK07238.1"/>
    <property type="match status" value="1"/>
</dbReference>
<dbReference type="SUPFAM" id="SSF53098">
    <property type="entry name" value="Ribonuclease H-like"/>
    <property type="match status" value="1"/>
</dbReference>
<evidence type="ECO:0000313" key="6">
    <source>
        <dbReference type="Proteomes" id="UP000032458"/>
    </source>
</evidence>
<dbReference type="InterPro" id="IPR029033">
    <property type="entry name" value="His_PPase_superfam"/>
</dbReference>
<evidence type="ECO:0000256" key="1">
    <source>
        <dbReference type="PIRSR" id="PIRSR036922-1"/>
    </source>
</evidence>
<reference evidence="5 6" key="1">
    <citation type="submission" date="2014-09" db="EMBL/GenBank/DDBJ databases">
        <title>Draft genome sequence of Streptomyces natalensis ATCC 27448, producer of the antifungal pimaricin.</title>
        <authorList>
            <person name="Mendes M.V."/>
            <person name="Beites T."/>
            <person name="Pires S."/>
            <person name="Santos C.L."/>
            <person name="Moradas-Ferreira P."/>
        </authorList>
    </citation>
    <scope>NUCLEOTIDE SEQUENCE [LARGE SCALE GENOMIC DNA]</scope>
    <source>
        <strain evidence="5 6">ATCC 27448</strain>
    </source>
</reference>
<dbReference type="InterPro" id="IPR012337">
    <property type="entry name" value="RNaseH-like_sf"/>
</dbReference>
<feature type="binding site" evidence="3">
    <location>
        <position position="250"/>
    </location>
    <ligand>
        <name>substrate</name>
    </ligand>
</feature>
<dbReference type="Proteomes" id="UP000032458">
    <property type="component" value="Unassembled WGS sequence"/>
</dbReference>
<protein>
    <submittedName>
        <fullName evidence="5">Acid phosphatase</fullName>
    </submittedName>
</protein>
<gene>
    <name evidence="5" type="ORF">SNA_08375</name>
</gene>
<keyword evidence="6" id="KW-1185">Reference proteome</keyword>
<feature type="active site" description="Proton donor/acceptor" evidence="2">
    <location>
        <position position="274"/>
    </location>
</feature>
<dbReference type="GO" id="GO:0016791">
    <property type="term" value="F:phosphatase activity"/>
    <property type="evidence" value="ECO:0007669"/>
    <property type="project" value="TreeGrafter"/>
</dbReference>
<dbReference type="Pfam" id="PF13456">
    <property type="entry name" value="RVT_3"/>
    <property type="match status" value="1"/>
</dbReference>